<evidence type="ECO:0000256" key="2">
    <source>
        <dbReference type="ARBA" id="ARBA00022448"/>
    </source>
</evidence>
<evidence type="ECO:0000256" key="7">
    <source>
        <dbReference type="SAM" id="Phobius"/>
    </source>
</evidence>
<feature type="compositionally biased region" description="Acidic residues" evidence="6">
    <location>
        <begin position="605"/>
        <end position="618"/>
    </location>
</feature>
<keyword evidence="2" id="KW-0813">Transport</keyword>
<dbReference type="GO" id="GO:0012505">
    <property type="term" value="C:endomembrane system"/>
    <property type="evidence" value="ECO:0007669"/>
    <property type="project" value="UniProtKB-SubCell"/>
</dbReference>
<feature type="transmembrane region" description="Helical" evidence="7">
    <location>
        <begin position="326"/>
        <end position="344"/>
    </location>
</feature>
<name>A0A1B9GZZ0_9TREE</name>
<keyword evidence="3 7" id="KW-0812">Transmembrane</keyword>
<dbReference type="InterPro" id="IPR020846">
    <property type="entry name" value="MFS_dom"/>
</dbReference>
<dbReference type="EMBL" id="KI669495">
    <property type="protein sequence ID" value="OCF36579.1"/>
    <property type="molecule type" value="Genomic_DNA"/>
</dbReference>
<dbReference type="OrthoDB" id="3437016at2759"/>
<evidence type="ECO:0000313" key="10">
    <source>
        <dbReference type="Proteomes" id="UP000092666"/>
    </source>
</evidence>
<dbReference type="Gene3D" id="1.20.1720.10">
    <property type="entry name" value="Multidrug resistance protein D"/>
    <property type="match status" value="1"/>
</dbReference>
<feature type="transmembrane region" description="Helical" evidence="7">
    <location>
        <begin position="192"/>
        <end position="214"/>
    </location>
</feature>
<dbReference type="PANTHER" id="PTHR23501">
    <property type="entry name" value="MAJOR FACILITATOR SUPERFAMILY"/>
    <property type="match status" value="1"/>
</dbReference>
<feature type="transmembrane region" description="Helical" evidence="7">
    <location>
        <begin position="287"/>
        <end position="306"/>
    </location>
</feature>
<evidence type="ECO:0000313" key="9">
    <source>
        <dbReference type="EMBL" id="OCF36579.1"/>
    </source>
</evidence>
<feature type="transmembrane region" description="Helical" evidence="7">
    <location>
        <begin position="401"/>
        <end position="420"/>
    </location>
</feature>
<feature type="region of interest" description="Disordered" evidence="6">
    <location>
        <begin position="254"/>
        <end position="279"/>
    </location>
</feature>
<feature type="transmembrane region" description="Helical" evidence="7">
    <location>
        <begin position="134"/>
        <end position="153"/>
    </location>
</feature>
<sequence length="618" mass="66387">MTAISVRKSNPQNCPRRPGETERSSLIPNLGQDAARVYTDPESPSHSNKRENKKHHNIAGLTALQFRLVCFSIWSGTFLGAFDSTLVSTLLSDIGSDFGASTQVSWLGTAYLLSVCSFTPIYGRLSDLIGRGNAHLTAMFLFTLGTLLCGIAPNMYSLIAARAIAGMGGGGVQSMSAIIMSDMVDLRHRGLFQGYVNILFGTGAALGGPVGGWISDHSGWRVAFNVQVPLLVACAACSYTFLRLATSASSQQAASDSIARPSDEPSSAERNGKAEKGSSWRSTSARIDYLGSLTLIIAVGTLLLSMSIKTSTTKPDGSDYHFSDPLIYGLLLVSAAFTTLFVLAEGYYSPEPILPLQMLVRRTPLAVAISSFTMVMAQFSVLYNIPLFFTIVQNQSSSNAGAHLLPNSILIGAGSLYAGWRMRHTGKYWWLGIGSSSLMVLSSIGMLFWNEASPSWLTWLAQAPGGFGYAGVLTTSLVALMTHVTRAGKGEIAVATSMTYLFRTVGQVLGVAISAAIVQAVVQKDLIRDITGPDASKVIYQIRHSTSSIQHLPEAYRRSAVEAYDHALHIVFIFNLVLSALTVLSLCLIREEPMDRPQGDKLLADDADDDGEGDEHDV</sequence>
<dbReference type="CDD" id="cd17502">
    <property type="entry name" value="MFS_Azr1_MDR_like"/>
    <property type="match status" value="1"/>
</dbReference>
<dbReference type="GO" id="GO:0015174">
    <property type="term" value="F:basic amino acid transmembrane transporter activity"/>
    <property type="evidence" value="ECO:0007669"/>
    <property type="project" value="TreeGrafter"/>
</dbReference>
<feature type="transmembrane region" description="Helical" evidence="7">
    <location>
        <begin position="500"/>
        <end position="522"/>
    </location>
</feature>
<accession>A0A1B9GZZ0</accession>
<reference evidence="10" key="2">
    <citation type="submission" date="2013-12" db="EMBL/GenBank/DDBJ databases">
        <title>Evolution of pathogenesis and genome organization in the Tremellales.</title>
        <authorList>
            <person name="Cuomo C."/>
            <person name="Litvintseva A."/>
            <person name="Heitman J."/>
            <person name="Chen Y."/>
            <person name="Sun S."/>
            <person name="Springer D."/>
            <person name="Dromer F."/>
            <person name="Young S."/>
            <person name="Zeng Q."/>
            <person name="Chapman S."/>
            <person name="Gujja S."/>
            <person name="Saif S."/>
            <person name="Birren B."/>
        </authorList>
    </citation>
    <scope>NUCLEOTIDE SEQUENCE [LARGE SCALE GENOMIC DNA]</scope>
    <source>
        <strain evidence="10">BCC8398</strain>
    </source>
</reference>
<dbReference type="Pfam" id="PF07690">
    <property type="entry name" value="MFS_1"/>
    <property type="match status" value="1"/>
</dbReference>
<evidence type="ECO:0000256" key="3">
    <source>
        <dbReference type="ARBA" id="ARBA00022692"/>
    </source>
</evidence>
<reference evidence="9 10" key="1">
    <citation type="submission" date="2013-07" db="EMBL/GenBank/DDBJ databases">
        <title>The Genome Sequence of Cryptococcus heveanensis BCC8398.</title>
        <authorList>
            <consortium name="The Broad Institute Genome Sequencing Platform"/>
            <person name="Cuomo C."/>
            <person name="Litvintseva A."/>
            <person name="Chen Y."/>
            <person name="Heitman J."/>
            <person name="Sun S."/>
            <person name="Springer D."/>
            <person name="Dromer F."/>
            <person name="Young S.K."/>
            <person name="Zeng Q."/>
            <person name="Gargeya S."/>
            <person name="Fitzgerald M."/>
            <person name="Abouelleil A."/>
            <person name="Alvarado L."/>
            <person name="Berlin A.M."/>
            <person name="Chapman S.B."/>
            <person name="Dewar J."/>
            <person name="Goldberg J."/>
            <person name="Griggs A."/>
            <person name="Gujja S."/>
            <person name="Hansen M."/>
            <person name="Howarth C."/>
            <person name="Imamovic A."/>
            <person name="Larimer J."/>
            <person name="McCowan C."/>
            <person name="Murphy C."/>
            <person name="Pearson M."/>
            <person name="Priest M."/>
            <person name="Roberts A."/>
            <person name="Saif S."/>
            <person name="Shea T."/>
            <person name="Sykes S."/>
            <person name="Wortman J."/>
            <person name="Nusbaum C."/>
            <person name="Birren B."/>
        </authorList>
    </citation>
    <scope>NUCLEOTIDE SEQUENCE [LARGE SCALE GENOMIC DNA]</scope>
    <source>
        <strain evidence="9 10">BCC8398</strain>
    </source>
</reference>
<evidence type="ECO:0000256" key="4">
    <source>
        <dbReference type="ARBA" id="ARBA00022989"/>
    </source>
</evidence>
<dbReference type="GO" id="GO:0000329">
    <property type="term" value="C:fungal-type vacuole membrane"/>
    <property type="evidence" value="ECO:0007669"/>
    <property type="project" value="TreeGrafter"/>
</dbReference>
<dbReference type="Proteomes" id="UP000092666">
    <property type="component" value="Unassembled WGS sequence"/>
</dbReference>
<evidence type="ECO:0000256" key="5">
    <source>
        <dbReference type="ARBA" id="ARBA00023136"/>
    </source>
</evidence>
<organism evidence="9 10">
    <name type="scientific">Kwoniella heveanensis BCC8398</name>
    <dbReference type="NCBI Taxonomy" id="1296120"/>
    <lineage>
        <taxon>Eukaryota</taxon>
        <taxon>Fungi</taxon>
        <taxon>Dikarya</taxon>
        <taxon>Basidiomycota</taxon>
        <taxon>Agaricomycotina</taxon>
        <taxon>Tremellomycetes</taxon>
        <taxon>Tremellales</taxon>
        <taxon>Cryptococcaceae</taxon>
        <taxon>Kwoniella</taxon>
    </lineage>
</organism>
<dbReference type="PANTHER" id="PTHR23501:SF191">
    <property type="entry name" value="VACUOLAR BASIC AMINO ACID TRANSPORTER 4"/>
    <property type="match status" value="1"/>
</dbReference>
<feature type="transmembrane region" description="Helical" evidence="7">
    <location>
        <begin position="220"/>
        <end position="242"/>
    </location>
</feature>
<dbReference type="STRING" id="1296120.A0A1B9GZZ0"/>
<dbReference type="InterPro" id="IPR036259">
    <property type="entry name" value="MFS_trans_sf"/>
</dbReference>
<gene>
    <name evidence="9" type="ORF">I316_01830</name>
</gene>
<feature type="domain" description="Major facilitator superfamily (MFS) profile" evidence="8">
    <location>
        <begin position="69"/>
        <end position="594"/>
    </location>
</feature>
<feature type="transmembrane region" description="Helical" evidence="7">
    <location>
        <begin position="365"/>
        <end position="389"/>
    </location>
</feature>
<feature type="transmembrane region" description="Helical" evidence="7">
    <location>
        <begin position="102"/>
        <end position="122"/>
    </location>
</feature>
<keyword evidence="4 7" id="KW-1133">Transmembrane helix</keyword>
<dbReference type="InterPro" id="IPR011701">
    <property type="entry name" value="MFS"/>
</dbReference>
<proteinExistence type="predicted"/>
<comment type="subcellular location">
    <subcellularLocation>
        <location evidence="1">Endomembrane system</location>
        <topology evidence="1">Multi-pass membrane protein</topology>
    </subcellularLocation>
</comment>
<keyword evidence="10" id="KW-1185">Reference proteome</keyword>
<dbReference type="SUPFAM" id="SSF103473">
    <property type="entry name" value="MFS general substrate transporter"/>
    <property type="match status" value="1"/>
</dbReference>
<dbReference type="GO" id="GO:0005886">
    <property type="term" value="C:plasma membrane"/>
    <property type="evidence" value="ECO:0007669"/>
    <property type="project" value="TreeGrafter"/>
</dbReference>
<keyword evidence="5 7" id="KW-0472">Membrane</keyword>
<protein>
    <submittedName>
        <fullName evidence="9">Multidrug resistance protein fnx1</fullName>
    </submittedName>
</protein>
<feature type="region of interest" description="Disordered" evidence="6">
    <location>
        <begin position="1"/>
        <end position="26"/>
    </location>
</feature>
<evidence type="ECO:0000256" key="6">
    <source>
        <dbReference type="SAM" id="MobiDB-lite"/>
    </source>
</evidence>
<evidence type="ECO:0000259" key="8">
    <source>
        <dbReference type="PROSITE" id="PS50850"/>
    </source>
</evidence>
<dbReference type="Gene3D" id="1.20.1250.20">
    <property type="entry name" value="MFS general substrate transporter like domains"/>
    <property type="match status" value="1"/>
</dbReference>
<feature type="transmembrane region" description="Helical" evidence="7">
    <location>
        <begin position="469"/>
        <end position="488"/>
    </location>
</feature>
<feature type="transmembrane region" description="Helical" evidence="7">
    <location>
        <begin position="429"/>
        <end position="449"/>
    </location>
</feature>
<feature type="transmembrane region" description="Helical" evidence="7">
    <location>
        <begin position="567"/>
        <end position="589"/>
    </location>
</feature>
<feature type="region of interest" description="Disordered" evidence="6">
    <location>
        <begin position="596"/>
        <end position="618"/>
    </location>
</feature>
<dbReference type="AlphaFoldDB" id="A0A1B9GZZ0"/>
<dbReference type="PROSITE" id="PS50850">
    <property type="entry name" value="MFS"/>
    <property type="match status" value="1"/>
</dbReference>
<evidence type="ECO:0000256" key="1">
    <source>
        <dbReference type="ARBA" id="ARBA00004127"/>
    </source>
</evidence>